<evidence type="ECO:0000313" key="2">
    <source>
        <dbReference type="Proteomes" id="UP000053144"/>
    </source>
</evidence>
<name>A0A0L9V2S1_PHAAN</name>
<organism evidence="1 2">
    <name type="scientific">Phaseolus angularis</name>
    <name type="common">Azuki bean</name>
    <name type="synonym">Vigna angularis</name>
    <dbReference type="NCBI Taxonomy" id="3914"/>
    <lineage>
        <taxon>Eukaryota</taxon>
        <taxon>Viridiplantae</taxon>
        <taxon>Streptophyta</taxon>
        <taxon>Embryophyta</taxon>
        <taxon>Tracheophyta</taxon>
        <taxon>Spermatophyta</taxon>
        <taxon>Magnoliopsida</taxon>
        <taxon>eudicotyledons</taxon>
        <taxon>Gunneridae</taxon>
        <taxon>Pentapetalae</taxon>
        <taxon>rosids</taxon>
        <taxon>fabids</taxon>
        <taxon>Fabales</taxon>
        <taxon>Fabaceae</taxon>
        <taxon>Papilionoideae</taxon>
        <taxon>50 kb inversion clade</taxon>
        <taxon>NPAAA clade</taxon>
        <taxon>indigoferoid/millettioid clade</taxon>
        <taxon>Phaseoleae</taxon>
        <taxon>Vigna</taxon>
    </lineage>
</organism>
<dbReference type="EMBL" id="CM003378">
    <property type="protein sequence ID" value="KOM49395.1"/>
    <property type="molecule type" value="Genomic_DNA"/>
</dbReference>
<dbReference type="Proteomes" id="UP000053144">
    <property type="component" value="Chromosome 8"/>
</dbReference>
<proteinExistence type="predicted"/>
<dbReference type="AlphaFoldDB" id="A0A0L9V2S1"/>
<evidence type="ECO:0000313" key="1">
    <source>
        <dbReference type="EMBL" id="KOM49395.1"/>
    </source>
</evidence>
<protein>
    <submittedName>
        <fullName evidence="1">Uncharacterized protein</fullName>
    </submittedName>
</protein>
<sequence>MANSSVKRRFHDDYAAGFDVVLDEIGVQTDFVVNVIECVSEIRGDLHSRHPCGENGEARVVPVAETIGEVGAVDEVIDEVDVVTKDESVEEFDDANVVAAVDDEDQLLELIRLEFADELALEENVMERGEGGAADNGGVGGETILGGTAVGSVDSGGNKMP</sequence>
<gene>
    <name evidence="1" type="ORF">LR48_Vigan08g022200</name>
</gene>
<reference evidence="2" key="1">
    <citation type="journal article" date="2015" name="Proc. Natl. Acad. Sci. U.S.A.">
        <title>Genome sequencing of adzuki bean (Vigna angularis) provides insight into high starch and low fat accumulation and domestication.</title>
        <authorList>
            <person name="Yang K."/>
            <person name="Tian Z."/>
            <person name="Chen C."/>
            <person name="Luo L."/>
            <person name="Zhao B."/>
            <person name="Wang Z."/>
            <person name="Yu L."/>
            <person name="Li Y."/>
            <person name="Sun Y."/>
            <person name="Li W."/>
            <person name="Chen Y."/>
            <person name="Li Y."/>
            <person name="Zhang Y."/>
            <person name="Ai D."/>
            <person name="Zhao J."/>
            <person name="Shang C."/>
            <person name="Ma Y."/>
            <person name="Wu B."/>
            <person name="Wang M."/>
            <person name="Gao L."/>
            <person name="Sun D."/>
            <person name="Zhang P."/>
            <person name="Guo F."/>
            <person name="Wang W."/>
            <person name="Li Y."/>
            <person name="Wang J."/>
            <person name="Varshney R.K."/>
            <person name="Wang J."/>
            <person name="Ling H.Q."/>
            <person name="Wan P."/>
        </authorList>
    </citation>
    <scope>NUCLEOTIDE SEQUENCE</scope>
    <source>
        <strain evidence="2">cv. Jingnong 6</strain>
    </source>
</reference>
<accession>A0A0L9V2S1</accession>
<dbReference type="Gramene" id="KOM49395">
    <property type="protein sequence ID" value="KOM49395"/>
    <property type="gene ID" value="LR48_Vigan08g022200"/>
</dbReference>